<dbReference type="Proteomes" id="UP000192578">
    <property type="component" value="Unassembled WGS sequence"/>
</dbReference>
<evidence type="ECO:0000313" key="3">
    <source>
        <dbReference type="Proteomes" id="UP000192578"/>
    </source>
</evidence>
<feature type="region of interest" description="Disordered" evidence="1">
    <location>
        <begin position="47"/>
        <end position="80"/>
    </location>
</feature>
<proteinExistence type="predicted"/>
<dbReference type="AlphaFoldDB" id="A0A1W0WZK5"/>
<keyword evidence="3" id="KW-1185">Reference proteome</keyword>
<reference evidence="3" key="1">
    <citation type="submission" date="2017-01" db="EMBL/GenBank/DDBJ databases">
        <title>Comparative genomics of anhydrobiosis in the tardigrade Hypsibius dujardini.</title>
        <authorList>
            <person name="Yoshida Y."/>
            <person name="Koutsovoulos G."/>
            <person name="Laetsch D."/>
            <person name="Stevens L."/>
            <person name="Kumar S."/>
            <person name="Horikawa D."/>
            <person name="Ishino K."/>
            <person name="Komine S."/>
            <person name="Tomita M."/>
            <person name="Blaxter M."/>
            <person name="Arakawa K."/>
        </authorList>
    </citation>
    <scope>NUCLEOTIDE SEQUENCE [LARGE SCALE GENOMIC DNA]</scope>
    <source>
        <strain evidence="3">Z151</strain>
    </source>
</reference>
<evidence type="ECO:0000313" key="2">
    <source>
        <dbReference type="EMBL" id="OQV20647.1"/>
    </source>
</evidence>
<protein>
    <submittedName>
        <fullName evidence="2">Uncharacterized protein</fullName>
    </submittedName>
</protein>
<accession>A0A1W0WZK5</accession>
<sequence length="80" mass="8434">MCTAVDGSGGSTNCSCNCPMILDRIWSYRDPLPESEAWSIEQAIKASCPNKGYGGSTTTTATTRDTAKDGDGPEDNNPQS</sequence>
<name>A0A1W0WZK5_HYPEX</name>
<dbReference type="EMBL" id="MTYJ01000029">
    <property type="protein sequence ID" value="OQV20647.1"/>
    <property type="molecule type" value="Genomic_DNA"/>
</dbReference>
<gene>
    <name evidence="2" type="ORF">BV898_05464</name>
</gene>
<organism evidence="2 3">
    <name type="scientific">Hypsibius exemplaris</name>
    <name type="common">Freshwater tardigrade</name>
    <dbReference type="NCBI Taxonomy" id="2072580"/>
    <lineage>
        <taxon>Eukaryota</taxon>
        <taxon>Metazoa</taxon>
        <taxon>Ecdysozoa</taxon>
        <taxon>Tardigrada</taxon>
        <taxon>Eutardigrada</taxon>
        <taxon>Parachela</taxon>
        <taxon>Hypsibioidea</taxon>
        <taxon>Hypsibiidae</taxon>
        <taxon>Hypsibius</taxon>
    </lineage>
</organism>
<evidence type="ECO:0000256" key="1">
    <source>
        <dbReference type="SAM" id="MobiDB-lite"/>
    </source>
</evidence>
<comment type="caution">
    <text evidence="2">The sequence shown here is derived from an EMBL/GenBank/DDBJ whole genome shotgun (WGS) entry which is preliminary data.</text>
</comment>